<evidence type="ECO:0000313" key="2">
    <source>
        <dbReference type="EMBL" id="KAJ9490064.1"/>
    </source>
</evidence>
<protein>
    <submittedName>
        <fullName evidence="2">Uncharacterized protein</fullName>
    </submittedName>
</protein>
<evidence type="ECO:0000256" key="1">
    <source>
        <dbReference type="SAM" id="Phobius"/>
    </source>
</evidence>
<keyword evidence="3" id="KW-1185">Reference proteome</keyword>
<proteinExistence type="predicted"/>
<evidence type="ECO:0000313" key="3">
    <source>
        <dbReference type="Proteomes" id="UP001227192"/>
    </source>
</evidence>
<dbReference type="Proteomes" id="UP001227192">
    <property type="component" value="Unassembled WGS sequence"/>
</dbReference>
<keyword evidence="1" id="KW-0812">Transmembrane</keyword>
<feature type="transmembrane region" description="Helical" evidence="1">
    <location>
        <begin position="46"/>
        <end position="67"/>
    </location>
</feature>
<comment type="caution">
    <text evidence="2">The sequence shown here is derived from an EMBL/GenBank/DDBJ whole genome shotgun (WGS) entry which is preliminary data.</text>
</comment>
<reference evidence="2" key="2">
    <citation type="journal article" date="2016" name="Fungal Biol.">
        <title>Ochratoxin A production by Penicillium thymicola.</title>
        <authorList>
            <person name="Nguyen H.D.T."/>
            <person name="McMullin D.R."/>
            <person name="Ponomareva E."/>
            <person name="Riley R."/>
            <person name="Pomraning K.R."/>
            <person name="Baker S.E."/>
            <person name="Seifert K.A."/>
        </authorList>
    </citation>
    <scope>NUCLEOTIDE SEQUENCE</scope>
    <source>
        <strain evidence="2">DAOM 180753</strain>
    </source>
</reference>
<name>A0AAI9XB16_PENTH</name>
<keyword evidence="1" id="KW-1133">Transmembrane helix</keyword>
<reference evidence="2" key="1">
    <citation type="submission" date="2015-06" db="EMBL/GenBank/DDBJ databases">
        <authorList>
            <person name="Nguyen H."/>
        </authorList>
    </citation>
    <scope>NUCLEOTIDE SEQUENCE</scope>
    <source>
        <strain evidence="2">DAOM 180753</strain>
    </source>
</reference>
<organism evidence="2 3">
    <name type="scientific">Penicillium thymicola</name>
    <dbReference type="NCBI Taxonomy" id="293382"/>
    <lineage>
        <taxon>Eukaryota</taxon>
        <taxon>Fungi</taxon>
        <taxon>Dikarya</taxon>
        <taxon>Ascomycota</taxon>
        <taxon>Pezizomycotina</taxon>
        <taxon>Eurotiomycetes</taxon>
        <taxon>Eurotiomycetidae</taxon>
        <taxon>Eurotiales</taxon>
        <taxon>Aspergillaceae</taxon>
        <taxon>Penicillium</taxon>
    </lineage>
</organism>
<sequence length="98" mass="11115">MLTLEIRQNRMYAMVILLIKAPPKKECQKLKVRDCKRSKRSSGSTVFFHIPCFVFFLAHSGVASPVARSIIQILDRPTLAYSKSNSLTTSTRRLSLCI</sequence>
<keyword evidence="1" id="KW-0472">Membrane</keyword>
<dbReference type="AlphaFoldDB" id="A0AAI9XB16"/>
<gene>
    <name evidence="2" type="ORF">VN97_g3194</name>
</gene>
<dbReference type="EMBL" id="LACB01000067">
    <property type="protein sequence ID" value="KAJ9490064.1"/>
    <property type="molecule type" value="Genomic_DNA"/>
</dbReference>
<accession>A0AAI9XB16</accession>